<organism evidence="1 2">
    <name type="scientific">Stylonychia lemnae</name>
    <name type="common">Ciliate</name>
    <dbReference type="NCBI Taxonomy" id="5949"/>
    <lineage>
        <taxon>Eukaryota</taxon>
        <taxon>Sar</taxon>
        <taxon>Alveolata</taxon>
        <taxon>Ciliophora</taxon>
        <taxon>Intramacronucleata</taxon>
        <taxon>Spirotrichea</taxon>
        <taxon>Stichotrichia</taxon>
        <taxon>Sporadotrichida</taxon>
        <taxon>Oxytrichidae</taxon>
        <taxon>Stylonychinae</taxon>
        <taxon>Stylonychia</taxon>
    </lineage>
</organism>
<reference evidence="1 2" key="1">
    <citation type="submission" date="2014-06" db="EMBL/GenBank/DDBJ databases">
        <authorList>
            <person name="Swart Estienne"/>
        </authorList>
    </citation>
    <scope>NUCLEOTIDE SEQUENCE [LARGE SCALE GENOMIC DNA]</scope>
    <source>
        <strain evidence="1 2">130c</strain>
    </source>
</reference>
<dbReference type="AlphaFoldDB" id="A0A078AHC3"/>
<evidence type="ECO:0000313" key="1">
    <source>
        <dbReference type="EMBL" id="CDW81654.1"/>
    </source>
</evidence>
<dbReference type="InParanoid" id="A0A078AHC3"/>
<keyword evidence="2" id="KW-1185">Reference proteome</keyword>
<dbReference type="EMBL" id="CCKQ01010146">
    <property type="protein sequence ID" value="CDW81654.1"/>
    <property type="molecule type" value="Genomic_DNA"/>
</dbReference>
<dbReference type="OrthoDB" id="10612792at2759"/>
<proteinExistence type="predicted"/>
<gene>
    <name evidence="1" type="primary">Contig4609.g4924</name>
    <name evidence="1" type="ORF">STYLEM_10677</name>
</gene>
<accession>A0A078AHC3</accession>
<dbReference type="Proteomes" id="UP000039865">
    <property type="component" value="Unassembled WGS sequence"/>
</dbReference>
<protein>
    <submittedName>
        <fullName evidence="1">Uncharacterized protein</fullName>
    </submittedName>
</protein>
<evidence type="ECO:0000313" key="2">
    <source>
        <dbReference type="Proteomes" id="UP000039865"/>
    </source>
</evidence>
<sequence>MEQQKVQWNPRERKEAYTLFIHFTSQDQAQIDEHLSQLNTLDLLNKGIKGGNTNLLVLRKDITCQEQSQQQIQLFNALTCLSQLEGGLMKGQNEHEQTVIEKNFFKVQVQDNKHANLFHYGGLNVKVISNSQNILDQAEKYSISNVLFNQQDINQQMVTDGDNQIHLKLAYLVDPSQSDIQSILTFIDNKEQSEPIFRYIGIYPQSIQQNHLKPKKYDILEGIAAPQSYVRVGSMILNEESDIDYEKAVLITEIDEDYQRRDKFENLEQIQSELKTELGNPFFQKYQLADTFMRNIAFKLGKLEKFGA</sequence>
<name>A0A078AHC3_STYLE</name>